<name>A0A7I8J0U1_SPIIN</name>
<evidence type="ECO:0000256" key="8">
    <source>
        <dbReference type="SAM" id="Phobius"/>
    </source>
</evidence>
<feature type="domain" description="C2" evidence="9">
    <location>
        <begin position="225"/>
        <end position="339"/>
    </location>
</feature>
<evidence type="ECO:0000256" key="2">
    <source>
        <dbReference type="ARBA" id="ARBA00007923"/>
    </source>
</evidence>
<protein>
    <recommendedName>
        <fullName evidence="9">C2 domain-containing protein</fullName>
    </recommendedName>
</protein>
<comment type="similarity">
    <text evidence="2">Belongs to the MCTP family.</text>
</comment>
<dbReference type="FunFam" id="2.60.40.150:FF:000090">
    <property type="entry name" value="C2 domain-containing protein"/>
    <property type="match status" value="1"/>
</dbReference>
<dbReference type="EMBL" id="CACRZD030000008">
    <property type="protein sequence ID" value="CAA6663836.1"/>
    <property type="molecule type" value="Genomic_DNA"/>
</dbReference>
<gene>
    <name evidence="10" type="ORF">SI7747_08010225</name>
</gene>
<dbReference type="SUPFAM" id="SSF49562">
    <property type="entry name" value="C2 domain (Calcium/lipid-binding domain, CaLB)"/>
    <property type="match status" value="4"/>
</dbReference>
<dbReference type="CDD" id="cd08378">
    <property type="entry name" value="C2B_MCTP_PRT_plant"/>
    <property type="match status" value="1"/>
</dbReference>
<feature type="domain" description="C2" evidence="9">
    <location>
        <begin position="1"/>
        <end position="105"/>
    </location>
</feature>
<evidence type="ECO:0000256" key="5">
    <source>
        <dbReference type="ARBA" id="ARBA00022989"/>
    </source>
</evidence>
<reference evidence="10 11" key="1">
    <citation type="submission" date="2019-12" db="EMBL/GenBank/DDBJ databases">
        <authorList>
            <person name="Scholz U."/>
            <person name="Mascher M."/>
            <person name="Fiebig A."/>
        </authorList>
    </citation>
    <scope>NUCLEOTIDE SEQUENCE</scope>
</reference>
<evidence type="ECO:0000256" key="6">
    <source>
        <dbReference type="ARBA" id="ARBA00023136"/>
    </source>
</evidence>
<dbReference type="Pfam" id="PF00168">
    <property type="entry name" value="C2"/>
    <property type="match status" value="4"/>
</dbReference>
<feature type="region of interest" description="Disordered" evidence="7">
    <location>
        <begin position="135"/>
        <end position="205"/>
    </location>
</feature>
<dbReference type="InterPro" id="IPR013583">
    <property type="entry name" value="MCTP_C"/>
</dbReference>
<dbReference type="CDD" id="cd08379">
    <property type="entry name" value="C2D_MCTP_PRT_plant"/>
    <property type="match status" value="1"/>
</dbReference>
<dbReference type="InterPro" id="IPR047257">
    <property type="entry name" value="C2B_MCTP_PRT_plant"/>
</dbReference>
<comment type="subcellular location">
    <subcellularLocation>
        <location evidence="1">Membrane</location>
        <topology evidence="1">Multi-pass membrane protein</topology>
    </subcellularLocation>
</comment>
<dbReference type="SMART" id="SM00239">
    <property type="entry name" value="C2"/>
    <property type="match status" value="4"/>
</dbReference>
<keyword evidence="11" id="KW-1185">Reference proteome</keyword>
<dbReference type="InterPro" id="IPR047259">
    <property type="entry name" value="QUIRKY-like"/>
</dbReference>
<evidence type="ECO:0000259" key="9">
    <source>
        <dbReference type="PROSITE" id="PS50004"/>
    </source>
</evidence>
<feature type="domain" description="C2" evidence="9">
    <location>
        <begin position="530"/>
        <end position="664"/>
    </location>
</feature>
<organism evidence="10">
    <name type="scientific">Spirodela intermedia</name>
    <name type="common">Intermediate duckweed</name>
    <dbReference type="NCBI Taxonomy" id="51605"/>
    <lineage>
        <taxon>Eukaryota</taxon>
        <taxon>Viridiplantae</taxon>
        <taxon>Streptophyta</taxon>
        <taxon>Embryophyta</taxon>
        <taxon>Tracheophyta</taxon>
        <taxon>Spermatophyta</taxon>
        <taxon>Magnoliopsida</taxon>
        <taxon>Liliopsida</taxon>
        <taxon>Araceae</taxon>
        <taxon>Lemnoideae</taxon>
        <taxon>Spirodela</taxon>
    </lineage>
</organism>
<dbReference type="Gene3D" id="2.60.40.150">
    <property type="entry name" value="C2 domain"/>
    <property type="match status" value="4"/>
</dbReference>
<dbReference type="InterPro" id="IPR035892">
    <property type="entry name" value="C2_domain_sf"/>
</dbReference>
<evidence type="ECO:0000256" key="7">
    <source>
        <dbReference type="SAM" id="MobiDB-lite"/>
    </source>
</evidence>
<keyword evidence="3 8" id="KW-0812">Transmembrane</keyword>
<sequence length="946" mass="105748">MKLAVEVLDACDLIPKDGQGSASAYVEVEFEGQRHRTQTKVKDLNPTWNETLVFNVADPAELPNRTIEVTVYNDGGAGRKFLGRVRISGTSIAPSAEDAAASRCPLDKRGIFSHIRGDIALRIYALPIPSLLPSPSSIPPSPSSPAAAAPPTRRETPTAAVDGRRMRRRRRMIRRRRPRRRSPPTATRGRSTRCPPAAGGCRGFGLVETKPSVAARRGYRGGGGGSSGDRISSTFDLVEQMHYLYVSVVKARNLPTGDPYVEVKLGNYRGLTKHREKTQSPSWGQVFAFSKERLQSNTLEVSVKDKGLIKDDLLGRVIFDISEVPQRVPPESPLAPEWYHLQNQNGEKLEKGEADEAFPDAWHSDAHSVNAEGMVSTRSKVYFSPRLCYLRVHIIQAQDLVPADKSRPPEPYLKLQLGNQFRRTRPSPARSVNATWNEEHMFVAAEPFDEPLMITVEDRLPAARRRASGSWWCGGARPEAVRQQGRRAQVVQSRQALRRRGGEGRKQVGQQAPAPAVPGHGVPCAGRVDPLQQRLPAVQPEPVEALRGVLELGIIDARNLAPMKAKNGSSSTTDAYCVAKYGPKWVRTRTLLDTVTPRWNEQYTWEVYDPCTVITVGVFDNCHVDGSKDSKDGKDGKEGDDQRIGKVRIRLSTLEANRVYTHYHPLLVLKPSGLKKAGELHLAIRFTCTAWVNMVALYARPPLPKMHYVLPMPVVQLDHLRHQAMQIVASRLAVPSRRCARRRPTSTAWCPPLWCHERRPVVRGICSWKNPATTILVHVLFTVLVCYPELILSTVFLYLFLIGLWNYQSRPRTPPHMDTELDEEFDSFPSARAPELVRQRYDRLRSVAGRVQTVVGDLATQGERALSILSWRDPRATAIAVILSLFLALFLYVTSFQVVVFIAGIYVLRHPRFRSRMPSVPFNFYRACPPSPTCFSEQQAAPESLL</sequence>
<dbReference type="GO" id="GO:0016020">
    <property type="term" value="C:membrane"/>
    <property type="evidence" value="ECO:0007669"/>
    <property type="project" value="UniProtKB-SubCell"/>
</dbReference>
<evidence type="ECO:0000313" key="10">
    <source>
        <dbReference type="EMBL" id="CAA2624386.1"/>
    </source>
</evidence>
<dbReference type="AlphaFoldDB" id="A0A7I8J0U1"/>
<dbReference type="PROSITE" id="PS50004">
    <property type="entry name" value="C2"/>
    <property type="match status" value="4"/>
</dbReference>
<keyword evidence="5 8" id="KW-1133">Transmembrane helix</keyword>
<dbReference type="PANTHER" id="PTHR31425">
    <property type="entry name" value="PHOSPHORIBOSYLANTHRANILATE TRANSFERASE ISOFORM 1"/>
    <property type="match status" value="1"/>
</dbReference>
<feature type="compositionally biased region" description="Low complexity" evidence="7">
    <location>
        <begin position="183"/>
        <end position="193"/>
    </location>
</feature>
<dbReference type="EMBL" id="LR743595">
    <property type="protein sequence ID" value="CAA2624386.1"/>
    <property type="molecule type" value="Genomic_DNA"/>
</dbReference>
<feature type="region of interest" description="Disordered" evidence="7">
    <location>
        <begin position="498"/>
        <end position="521"/>
    </location>
</feature>
<evidence type="ECO:0000256" key="1">
    <source>
        <dbReference type="ARBA" id="ARBA00004141"/>
    </source>
</evidence>
<dbReference type="Proteomes" id="UP001189122">
    <property type="component" value="Unassembled WGS sequence"/>
</dbReference>
<evidence type="ECO:0000256" key="4">
    <source>
        <dbReference type="ARBA" id="ARBA00022737"/>
    </source>
</evidence>
<dbReference type="InterPro" id="IPR047255">
    <property type="entry name" value="C2D_MCTP_PRT_plant"/>
</dbReference>
<dbReference type="Pfam" id="PF08372">
    <property type="entry name" value="PRT_C"/>
    <property type="match status" value="1"/>
</dbReference>
<feature type="compositionally biased region" description="Basic residues" evidence="7">
    <location>
        <begin position="165"/>
        <end position="182"/>
    </location>
</feature>
<evidence type="ECO:0000256" key="3">
    <source>
        <dbReference type="ARBA" id="ARBA00022692"/>
    </source>
</evidence>
<evidence type="ECO:0000313" key="11">
    <source>
        <dbReference type="Proteomes" id="UP001189122"/>
    </source>
</evidence>
<feature type="compositionally biased region" description="Low complexity" evidence="7">
    <location>
        <begin position="507"/>
        <end position="521"/>
    </location>
</feature>
<keyword evidence="6 8" id="KW-0472">Membrane</keyword>
<keyword evidence="4" id="KW-0677">Repeat</keyword>
<proteinExistence type="inferred from homology"/>
<dbReference type="PANTHER" id="PTHR31425:SF22">
    <property type="entry name" value="MULTIPLE C2 DOMAIN AND TRANSMEMBRANE REGION PROTEIN 6"/>
    <property type="match status" value="1"/>
</dbReference>
<feature type="domain" description="C2" evidence="9">
    <location>
        <begin position="377"/>
        <end position="491"/>
    </location>
</feature>
<dbReference type="CDD" id="cd04022">
    <property type="entry name" value="C2A_MCTP_PRT_plant"/>
    <property type="match status" value="1"/>
</dbReference>
<dbReference type="InterPro" id="IPR000008">
    <property type="entry name" value="C2_dom"/>
</dbReference>
<feature type="transmembrane region" description="Helical" evidence="8">
    <location>
        <begin position="879"/>
        <end position="908"/>
    </location>
</feature>
<accession>A0A7I8J0U1</accession>
<feature type="transmembrane region" description="Helical" evidence="8">
    <location>
        <begin position="775"/>
        <end position="805"/>
    </location>
</feature>